<feature type="domain" description="Putative endonuclease Z1" evidence="1">
    <location>
        <begin position="403"/>
        <end position="625"/>
    </location>
</feature>
<name>A0A2D2BXN1_9RHOB</name>
<protein>
    <submittedName>
        <fullName evidence="2">Beta-1,4-mannanase</fullName>
    </submittedName>
</protein>
<dbReference type="EMBL" id="CP024422">
    <property type="protein sequence ID" value="ATQ55025.1"/>
    <property type="molecule type" value="Genomic_DNA"/>
</dbReference>
<dbReference type="RefSeq" id="WP_099648257.1">
    <property type="nucleotide sequence ID" value="NZ_CAJGAB010000021.1"/>
</dbReference>
<dbReference type="Proteomes" id="UP000229314">
    <property type="component" value="Chromosome"/>
</dbReference>
<dbReference type="InterPro" id="IPR027417">
    <property type="entry name" value="P-loop_NTPase"/>
</dbReference>
<dbReference type="InterPro" id="IPR018310">
    <property type="entry name" value="Put_endonuclease_Z1-dom"/>
</dbReference>
<reference evidence="2 3" key="1">
    <citation type="submission" date="2017-10" db="EMBL/GenBank/DDBJ databases">
        <title>Complete genome sequence of Paracoccus yeei TT13 isolated from human skin.</title>
        <authorList>
            <person name="Lee K."/>
            <person name="Lim J.Y."/>
            <person name="Hwang I."/>
        </authorList>
    </citation>
    <scope>NUCLEOTIDE SEQUENCE [LARGE SCALE GENOMIC DNA]</scope>
    <source>
        <strain evidence="2 3">TT13</strain>
    </source>
</reference>
<accession>A0A2D2BXN1</accession>
<dbReference type="SUPFAM" id="SSF52540">
    <property type="entry name" value="P-loop containing nucleoside triphosphate hydrolases"/>
    <property type="match status" value="1"/>
</dbReference>
<evidence type="ECO:0000313" key="2">
    <source>
        <dbReference type="EMBL" id="ATQ55025.1"/>
    </source>
</evidence>
<dbReference type="Pfam" id="PF10593">
    <property type="entry name" value="Z1"/>
    <property type="match status" value="1"/>
</dbReference>
<evidence type="ECO:0000313" key="3">
    <source>
        <dbReference type="Proteomes" id="UP000229314"/>
    </source>
</evidence>
<proteinExistence type="predicted"/>
<evidence type="ECO:0000259" key="1">
    <source>
        <dbReference type="Pfam" id="PF10593"/>
    </source>
</evidence>
<organism evidence="2 3">
    <name type="scientific">Paracoccus yeei</name>
    <dbReference type="NCBI Taxonomy" id="147645"/>
    <lineage>
        <taxon>Bacteria</taxon>
        <taxon>Pseudomonadati</taxon>
        <taxon>Pseudomonadota</taxon>
        <taxon>Alphaproteobacteria</taxon>
        <taxon>Rhodobacterales</taxon>
        <taxon>Paracoccaceae</taxon>
        <taxon>Paracoccus</taxon>
    </lineage>
</organism>
<gene>
    <name evidence="2" type="ORF">PYTT13_03875</name>
</gene>
<dbReference type="AlphaFoldDB" id="A0A2D2BXN1"/>
<sequence>MPGPQVDGLVERIRQALPRHGDLESAVAAVRAEIDLLSPGLADSLSAEIDEAASIVASEFGQIEILHSHSVIRKRPKWYFGSRPSDLHWPAVKGFLLNDKKWHEDDVRGIDDASNEVVSLLENPRDPGKSQFSCRGLVVGHVQSGKTANMTAVIAKGLDAGYDTVIVLAGLTNKLRHQTQLRLYSDLVRRNPLNWQVLTSNEVDRDFRAPPQGGFLSHSDKAQLAVVKKNVSPLGQLRKAINETLPAVLRQLRVLVIDDECDQATVNSARGELDMTAINERIRELLSMLPAATYVGYTATPFANVLINPYRRDTLKEDAKKGRLDTREIDDLYPRDFISALPKPERYFGTERLFGKTPVNPEDIQPDEEGLDMIRNVPEEDEAVLQPRSRQERDAFQPAMTSSLETAILYFLGCCAARRARGQDDQHMTMLVHTSAYVRAHERVAALIEGWVDVHRRDLVDPASEIGSRLGQVWVEEQGRLPDDLTDAPPVTIEEIFDHLPEVLQCIEFPVENGASDDRIDYSGKARTYIVVGGSILARGLTLEGLMVSYFLRTANQYDTLLQMGRWFGYRRGYEDLPRIWMPRDLKLRFRALAAVEQEIRDDIEQYRLRDLTPMDLAVRIKAIPGMAITAANKMRAARRSAVSYWGTHRQTFRFAHRDALLLEKNWGAGSELISRIETLGLRDLDARERRLWRNVPKSSIRRFLESYSVEPSHADLLPAMLLPFIDEADQRLLTWNVGIIESGRGRDSESPLGTIGSVRTVNRAKLKDANGIADIKALMSRRDVLFDCSEQVGGNGSWEELKAARLDAVGHVPLLLLYPIARESRPERESKAREPLDAVHDVLGIGIVFPGSITEGGNFVSVDLQPLSAEELAAIEEEEAAQAEAAGV</sequence>